<protein>
    <submittedName>
        <fullName evidence="1">Uncharacterized protein</fullName>
    </submittedName>
</protein>
<name>A0A1H8CQZ9_9BACT</name>
<proteinExistence type="predicted"/>
<organism evidence="1 2">
    <name type="scientific">Chitinophaga rupis</name>
    <dbReference type="NCBI Taxonomy" id="573321"/>
    <lineage>
        <taxon>Bacteria</taxon>
        <taxon>Pseudomonadati</taxon>
        <taxon>Bacteroidota</taxon>
        <taxon>Chitinophagia</taxon>
        <taxon>Chitinophagales</taxon>
        <taxon>Chitinophagaceae</taxon>
        <taxon>Chitinophaga</taxon>
    </lineage>
</organism>
<reference evidence="1 2" key="1">
    <citation type="submission" date="2016-10" db="EMBL/GenBank/DDBJ databases">
        <authorList>
            <person name="de Groot N.N."/>
        </authorList>
    </citation>
    <scope>NUCLEOTIDE SEQUENCE [LARGE SCALE GENOMIC DNA]</scope>
    <source>
        <strain evidence="1 2">DSM 21039</strain>
    </source>
</reference>
<evidence type="ECO:0000313" key="1">
    <source>
        <dbReference type="EMBL" id="SEM97396.1"/>
    </source>
</evidence>
<gene>
    <name evidence="1" type="ORF">SAMN04488505_107199</name>
</gene>
<dbReference type="AlphaFoldDB" id="A0A1H8CQZ9"/>
<sequence>MLNAERESIAYSAQSIMPKTKHNQRFALGIERLAFLIDYGNMPSCSYAAPTLSIAQT</sequence>
<dbReference type="STRING" id="573321.SAMN04488505_107199"/>
<dbReference type="EMBL" id="FOBB01000007">
    <property type="protein sequence ID" value="SEM97396.1"/>
    <property type="molecule type" value="Genomic_DNA"/>
</dbReference>
<evidence type="ECO:0000313" key="2">
    <source>
        <dbReference type="Proteomes" id="UP000198984"/>
    </source>
</evidence>
<dbReference type="Proteomes" id="UP000198984">
    <property type="component" value="Unassembled WGS sequence"/>
</dbReference>
<accession>A0A1H8CQZ9</accession>
<keyword evidence="2" id="KW-1185">Reference proteome</keyword>